<evidence type="ECO:0000313" key="4">
    <source>
        <dbReference type="Proteomes" id="UP001382181"/>
    </source>
</evidence>
<feature type="compositionally biased region" description="Gly residues" evidence="1">
    <location>
        <begin position="8"/>
        <end position="24"/>
    </location>
</feature>
<evidence type="ECO:0000259" key="2">
    <source>
        <dbReference type="PROSITE" id="PS50995"/>
    </source>
</evidence>
<gene>
    <name evidence="3" type="ORF">QBA37_16565</name>
</gene>
<dbReference type="EMBL" id="JARUMK010000001">
    <property type="protein sequence ID" value="MEH0560845.1"/>
    <property type="molecule type" value="Genomic_DNA"/>
</dbReference>
<comment type="caution">
    <text evidence="3">The sequence shown here is derived from an EMBL/GenBank/DDBJ whole genome shotgun (WGS) entry which is preliminary data.</text>
</comment>
<dbReference type="Pfam" id="PF12802">
    <property type="entry name" value="MarR_2"/>
    <property type="match status" value="1"/>
</dbReference>
<dbReference type="PANTHER" id="PTHR33164">
    <property type="entry name" value="TRANSCRIPTIONAL REGULATOR, MARR FAMILY"/>
    <property type="match status" value="1"/>
</dbReference>
<evidence type="ECO:0000313" key="3">
    <source>
        <dbReference type="EMBL" id="MEH0560845.1"/>
    </source>
</evidence>
<dbReference type="SMART" id="SM00347">
    <property type="entry name" value="HTH_MARR"/>
    <property type="match status" value="1"/>
</dbReference>
<dbReference type="Proteomes" id="UP001382181">
    <property type="component" value="Unassembled WGS sequence"/>
</dbReference>
<dbReference type="InterPro" id="IPR000835">
    <property type="entry name" value="HTH_MarR-typ"/>
</dbReference>
<dbReference type="PANTHER" id="PTHR33164:SF99">
    <property type="entry name" value="MARR FAMILY REGULATORY PROTEIN"/>
    <property type="match status" value="1"/>
</dbReference>
<reference evidence="3 4" key="1">
    <citation type="submission" date="2023-04" db="EMBL/GenBank/DDBJ databases">
        <title>Genomic diversity of scab-causing Streptomyces spp. in the province of Quebec, Canada.</title>
        <authorList>
            <person name="Biessy A."/>
            <person name="Cadieux M."/>
            <person name="Ciotola M."/>
            <person name="Filion M."/>
        </authorList>
    </citation>
    <scope>NUCLEOTIDE SEQUENCE [LARGE SCALE GENOMIC DNA]</scope>
    <source>
        <strain evidence="3 4">B21-103</strain>
    </source>
</reference>
<accession>A0ABU8A391</accession>
<protein>
    <submittedName>
        <fullName evidence="3">MarR family winged helix-turn-helix transcriptional regulator</fullName>
    </submittedName>
</protein>
<keyword evidence="4" id="KW-1185">Reference proteome</keyword>
<organism evidence="3 4">
    <name type="scientific">Streptomyces silvae</name>
    <dbReference type="NCBI Taxonomy" id="2803812"/>
    <lineage>
        <taxon>Bacteria</taxon>
        <taxon>Bacillati</taxon>
        <taxon>Actinomycetota</taxon>
        <taxon>Actinomycetes</taxon>
        <taxon>Kitasatosporales</taxon>
        <taxon>Streptomycetaceae</taxon>
        <taxon>Streptomyces</taxon>
    </lineage>
</organism>
<dbReference type="InterPro" id="IPR036390">
    <property type="entry name" value="WH_DNA-bd_sf"/>
</dbReference>
<dbReference type="SUPFAM" id="SSF46785">
    <property type="entry name" value="Winged helix' DNA-binding domain"/>
    <property type="match status" value="1"/>
</dbReference>
<evidence type="ECO:0000256" key="1">
    <source>
        <dbReference type="SAM" id="MobiDB-lite"/>
    </source>
</evidence>
<dbReference type="PROSITE" id="PS50995">
    <property type="entry name" value="HTH_MARR_2"/>
    <property type="match status" value="1"/>
</dbReference>
<dbReference type="RefSeq" id="WP_319336035.1">
    <property type="nucleotide sequence ID" value="NZ_JARUMK010000001.1"/>
</dbReference>
<dbReference type="InterPro" id="IPR039422">
    <property type="entry name" value="MarR/SlyA-like"/>
</dbReference>
<name>A0ABU8A391_9ACTN</name>
<feature type="region of interest" description="Disordered" evidence="1">
    <location>
        <begin position="1"/>
        <end position="26"/>
    </location>
</feature>
<proteinExistence type="predicted"/>
<sequence length="179" mass="18307">MSGTTEGSAGGAGAGENAGGGEGPGDPTLLSRTALAVFRLNGRFLAVAEELAGPAGLTAARWQVLGAVLTEPLPVSGIARAMGITRQSVQRIADLLVDRGLAEYVANPAHRRAKLLRPTAEGRAAVRRIVPAHAEFAARLAGELGEEDFARTVEVLERLSAVMDTLASPPGLPPEPSGG</sequence>
<dbReference type="Gene3D" id="1.10.10.10">
    <property type="entry name" value="Winged helix-like DNA-binding domain superfamily/Winged helix DNA-binding domain"/>
    <property type="match status" value="1"/>
</dbReference>
<dbReference type="InterPro" id="IPR036388">
    <property type="entry name" value="WH-like_DNA-bd_sf"/>
</dbReference>
<feature type="domain" description="HTH marR-type" evidence="2">
    <location>
        <begin position="26"/>
        <end position="161"/>
    </location>
</feature>